<dbReference type="OrthoDB" id="7506225at2"/>
<name>A0A1T5EMJ4_9SPHN</name>
<reference evidence="2" key="1">
    <citation type="submission" date="2017-02" db="EMBL/GenBank/DDBJ databases">
        <authorList>
            <person name="Varghese N."/>
            <person name="Submissions S."/>
        </authorList>
    </citation>
    <scope>NUCLEOTIDE SEQUENCE [LARGE SCALE GENOMIC DNA]</scope>
    <source>
        <strain evidence="2">R11H</strain>
    </source>
</reference>
<proteinExistence type="predicted"/>
<sequence>MSREYVYEPRDLVDAGAMHYNVLARCPCGHTSVLESIDLWDWFRRRGWDVRMRAVPRRLKCTACEDAGRARQGPSIELVRKEATVMLPSADMREFRREVQRRR</sequence>
<dbReference type="EMBL" id="FUYP01000023">
    <property type="protein sequence ID" value="SKB85204.1"/>
    <property type="molecule type" value="Genomic_DNA"/>
</dbReference>
<keyword evidence="2" id="KW-1185">Reference proteome</keyword>
<evidence type="ECO:0000313" key="1">
    <source>
        <dbReference type="EMBL" id="SKB85204.1"/>
    </source>
</evidence>
<organism evidence="1 2">
    <name type="scientific">Sphingopyxis flava</name>
    <dbReference type="NCBI Taxonomy" id="1507287"/>
    <lineage>
        <taxon>Bacteria</taxon>
        <taxon>Pseudomonadati</taxon>
        <taxon>Pseudomonadota</taxon>
        <taxon>Alphaproteobacteria</taxon>
        <taxon>Sphingomonadales</taxon>
        <taxon>Sphingomonadaceae</taxon>
        <taxon>Sphingopyxis</taxon>
    </lineage>
</organism>
<dbReference type="Proteomes" id="UP000190044">
    <property type="component" value="Unassembled WGS sequence"/>
</dbReference>
<accession>A0A1T5EMJ4</accession>
<protein>
    <submittedName>
        <fullName evidence="1">Uncharacterized protein</fullName>
    </submittedName>
</protein>
<gene>
    <name evidence="1" type="ORF">SAMN06295937_102338</name>
</gene>
<evidence type="ECO:0000313" key="2">
    <source>
        <dbReference type="Proteomes" id="UP000190044"/>
    </source>
</evidence>
<dbReference type="RefSeq" id="WP_079639595.1">
    <property type="nucleotide sequence ID" value="NZ_FUYP01000023.1"/>
</dbReference>
<dbReference type="AlphaFoldDB" id="A0A1T5EMJ4"/>